<dbReference type="InterPro" id="IPR011059">
    <property type="entry name" value="Metal-dep_hydrolase_composite"/>
</dbReference>
<sequence length="507" mass="53991">MPSRSRRTLRSFFVACLAFVAIGSAGAQSPPVPPRDTTAFVDVNVLSMDREGTLHHQTVVVVDGVVVAIGRSVAVPDGARIVDGRGSAWLLPGLADMHNHVHRQQDLELQLALGVTTTLHMGEAPHHFVGRTRAAIEAGERAGPRTLVALAVDGSPRYGHLVVADADDARAAVRIARSNGYGFIKVYNTLPAAAFAALAAEAGEQGIGLVGHGVADVGLHAQLEAGQSLVAHAEEFFYTFFPIPAGEDPNAAPDEDRIALAVDLLRRHGAAVVADLVTYETIARQWGRPDVVEAFLRSPESRYLHPELRVSWPLQGYARRSGSLEDRLRFLRRFVRAMHEAGVPLLSGTDAPDIPGLLPGYALHRNLAALVEAGLDPQAALATATRVPGEFVRRHRPELPVSGVVAEGARADLLLVAADPLADLAPLAAPLGVMADGRWYPREDLDARKRSILEAYARAAASAREAGSRQADATGITDRRLVLPDAIACAARSSCPGSWRTPAGRGR</sequence>
<keyword evidence="4" id="KW-1185">Reference proteome</keyword>
<dbReference type="PANTHER" id="PTHR43135">
    <property type="entry name" value="ALPHA-D-RIBOSE 1-METHYLPHOSPHONATE 5-TRIPHOSPHATE DIPHOSPHATASE"/>
    <property type="match status" value="1"/>
</dbReference>
<evidence type="ECO:0000259" key="2">
    <source>
        <dbReference type="Pfam" id="PF01979"/>
    </source>
</evidence>
<dbReference type="Proteomes" id="UP000315949">
    <property type="component" value="Unassembled WGS sequence"/>
</dbReference>
<dbReference type="EMBL" id="VOHE01000015">
    <property type="protein sequence ID" value="TWT16837.1"/>
    <property type="molecule type" value="Genomic_DNA"/>
</dbReference>
<accession>A0A5C5TT35</accession>
<dbReference type="AlphaFoldDB" id="A0A5C5TT35"/>
<dbReference type="OrthoDB" id="6190564at2"/>
<dbReference type="Gene3D" id="3.40.50.10910">
    <property type="entry name" value="Amidohydrolase"/>
    <property type="match status" value="1"/>
</dbReference>
<dbReference type="PANTHER" id="PTHR43135:SF3">
    <property type="entry name" value="ALPHA-D-RIBOSE 1-METHYLPHOSPHONATE 5-TRIPHOSPHATE DIPHOSPHATASE"/>
    <property type="match status" value="1"/>
</dbReference>
<dbReference type="SUPFAM" id="SSF51556">
    <property type="entry name" value="Metallo-dependent hydrolases"/>
    <property type="match status" value="1"/>
</dbReference>
<dbReference type="Gene3D" id="1.20.58.520">
    <property type="entry name" value="Amidohydrolase"/>
    <property type="match status" value="1"/>
</dbReference>
<evidence type="ECO:0000313" key="3">
    <source>
        <dbReference type="EMBL" id="TWT16837.1"/>
    </source>
</evidence>
<keyword evidence="1" id="KW-0732">Signal</keyword>
<gene>
    <name evidence="3" type="ORF">FQY79_15110</name>
</gene>
<comment type="caution">
    <text evidence="3">The sequence shown here is derived from an EMBL/GenBank/DDBJ whole genome shotgun (WGS) entry which is preliminary data.</text>
</comment>
<organism evidence="3 4">
    <name type="scientific">Luteimonas wenzhouensis</name>
    <dbReference type="NCBI Taxonomy" id="2599615"/>
    <lineage>
        <taxon>Bacteria</taxon>
        <taxon>Pseudomonadati</taxon>
        <taxon>Pseudomonadota</taxon>
        <taxon>Gammaproteobacteria</taxon>
        <taxon>Lysobacterales</taxon>
        <taxon>Lysobacteraceae</taxon>
        <taxon>Luteimonas</taxon>
    </lineage>
</organism>
<dbReference type="InterPro" id="IPR006680">
    <property type="entry name" value="Amidohydro-rel"/>
</dbReference>
<name>A0A5C5TT35_9GAMM</name>
<keyword evidence="3" id="KW-0378">Hydrolase</keyword>
<dbReference type="InterPro" id="IPR051781">
    <property type="entry name" value="Metallo-dep_Hydrolase"/>
</dbReference>
<dbReference type="Gene3D" id="3.30.110.90">
    <property type="entry name" value="Amidohydrolase"/>
    <property type="match status" value="1"/>
</dbReference>
<dbReference type="SUPFAM" id="SSF51338">
    <property type="entry name" value="Composite domain of metallo-dependent hydrolases"/>
    <property type="match status" value="1"/>
</dbReference>
<feature type="domain" description="Amidohydrolase-related" evidence="2">
    <location>
        <begin position="90"/>
        <end position="439"/>
    </location>
</feature>
<feature type="chain" id="PRO_5022683099" evidence="1">
    <location>
        <begin position="28"/>
        <end position="507"/>
    </location>
</feature>
<proteinExistence type="predicted"/>
<evidence type="ECO:0000313" key="4">
    <source>
        <dbReference type="Proteomes" id="UP000315949"/>
    </source>
</evidence>
<dbReference type="Pfam" id="PF01979">
    <property type="entry name" value="Amidohydro_1"/>
    <property type="match status" value="1"/>
</dbReference>
<reference evidence="3 4" key="1">
    <citation type="submission" date="2019-07" db="EMBL/GenBank/DDBJ databases">
        <title>Luteimonas sp. YD-1 nov., isolated from acidic soil.</title>
        <authorList>
            <person name="Zhou J."/>
        </authorList>
    </citation>
    <scope>NUCLEOTIDE SEQUENCE [LARGE SCALE GENOMIC DNA]</scope>
    <source>
        <strain evidence="3 4">YD-1</strain>
    </source>
</reference>
<dbReference type="GO" id="GO:0016810">
    <property type="term" value="F:hydrolase activity, acting on carbon-nitrogen (but not peptide) bonds"/>
    <property type="evidence" value="ECO:0007669"/>
    <property type="project" value="InterPro"/>
</dbReference>
<protein>
    <submittedName>
        <fullName evidence="3">Amidohydrolase family protein</fullName>
    </submittedName>
</protein>
<dbReference type="InterPro" id="IPR032466">
    <property type="entry name" value="Metal_Hydrolase"/>
</dbReference>
<feature type="signal peptide" evidence="1">
    <location>
        <begin position="1"/>
        <end position="27"/>
    </location>
</feature>
<evidence type="ECO:0000256" key="1">
    <source>
        <dbReference type="SAM" id="SignalP"/>
    </source>
</evidence>
<dbReference type="Gene3D" id="2.30.40.10">
    <property type="entry name" value="Urease, subunit C, domain 1"/>
    <property type="match status" value="1"/>
</dbReference>